<feature type="region of interest" description="Disordered" evidence="4">
    <location>
        <begin position="212"/>
        <end position="253"/>
    </location>
</feature>
<dbReference type="CDD" id="cd02002">
    <property type="entry name" value="TPP_BFDC"/>
    <property type="match status" value="1"/>
</dbReference>
<comment type="similarity">
    <text evidence="1 3">Belongs to the TPP enzyme family.</text>
</comment>
<dbReference type="InterPro" id="IPR011766">
    <property type="entry name" value="TPP_enzyme_TPP-bd"/>
</dbReference>
<evidence type="ECO:0000256" key="4">
    <source>
        <dbReference type="SAM" id="MobiDB-lite"/>
    </source>
</evidence>
<keyword evidence="2 3" id="KW-0786">Thiamine pyrophosphate</keyword>
<evidence type="ECO:0000256" key="1">
    <source>
        <dbReference type="ARBA" id="ARBA00007812"/>
    </source>
</evidence>
<dbReference type="PANTHER" id="PTHR18968">
    <property type="entry name" value="THIAMINE PYROPHOSPHATE ENZYMES"/>
    <property type="match status" value="1"/>
</dbReference>
<evidence type="ECO:0000313" key="9">
    <source>
        <dbReference type="Proteomes" id="UP001597097"/>
    </source>
</evidence>
<dbReference type="RefSeq" id="WP_219531316.1">
    <property type="nucleotide sequence ID" value="NZ_JAHKRM010000011.1"/>
</dbReference>
<dbReference type="InterPro" id="IPR000399">
    <property type="entry name" value="TPP-bd_CS"/>
</dbReference>
<evidence type="ECO:0000259" key="5">
    <source>
        <dbReference type="Pfam" id="PF00205"/>
    </source>
</evidence>
<dbReference type="EMBL" id="JBHUCM010000031">
    <property type="protein sequence ID" value="MFD1542337.1"/>
    <property type="molecule type" value="Genomic_DNA"/>
</dbReference>
<feature type="domain" description="Thiamine pyrophosphate enzyme TPP-binding" evidence="6">
    <location>
        <begin position="453"/>
        <end position="587"/>
    </location>
</feature>
<evidence type="ECO:0000313" key="8">
    <source>
        <dbReference type="EMBL" id="MFD1542337.1"/>
    </source>
</evidence>
<reference evidence="9" key="1">
    <citation type="journal article" date="2019" name="Int. J. Syst. Evol. Microbiol.">
        <title>The Global Catalogue of Microorganisms (GCM) 10K type strain sequencing project: providing services to taxonomists for standard genome sequencing and annotation.</title>
        <authorList>
            <consortium name="The Broad Institute Genomics Platform"/>
            <consortium name="The Broad Institute Genome Sequencing Center for Infectious Disease"/>
            <person name="Wu L."/>
            <person name="Ma J."/>
        </authorList>
    </citation>
    <scope>NUCLEOTIDE SEQUENCE [LARGE SCALE GENOMIC DNA]</scope>
    <source>
        <strain evidence="9">CGMCC 1.15399</strain>
    </source>
</reference>
<name>A0ABW4GHV7_9ACTN</name>
<comment type="caution">
    <text evidence="8">The sequence shown here is derived from an EMBL/GenBank/DDBJ whole genome shotgun (WGS) entry which is preliminary data.</text>
</comment>
<dbReference type="PANTHER" id="PTHR18968:SF133">
    <property type="entry name" value="BENZOYLFORMATE DECARBOXYLASE"/>
    <property type="match status" value="1"/>
</dbReference>
<sequence>MSTVRDATFDVLRRFGLTTIFGNPGSTEVALLTGLPDDLRFVLALHEGSVVGMATGWAIGHRAPALAVLHTAAGLGNAVGAIATARANRVPLVILVGQQDRRHLALEPFLTGRLTGLAGDYPVWVDEPARPQDVPGAVARAYHEAVTFRGPALVVVPMDDWAAPFENETIAAPTRLLRPAAVPDESLAPLVDLLSGARSPAIVAGAGVADTAASGARPSGADTLGADTLGAGTTGAGPTGASGEGTPFADSRGRGAGWSAVVALAERLGCPVWQESFGAMAGFPQDHPQYAGVLPADRTRLRAALAGHDVVLAVGAPVFRQYPFDTGPLVEPGTTVALVTDDPAEAHRSPADLAYLAAPSAVCERLAALVPARPAPVRPAPAAPAPPLAGDGSLATHVQPLTGDGSRAAHVTGDSLRPAYVLHELARRLPVDAVLVEETPSSRPDLHWLVPARNPLGFVSAAMGGLGFGLPAAVGLRMSLPDRPVVAVVGDGSALYGVHALWSAAHYRVGALFVVLANGRYAIMDRLADKAGGKAPWPAFTEVSMSGMARSLGCEARRVDTPEELAAVLDEVVPTLAAREEPLLLDVTVAVDADFQP</sequence>
<dbReference type="InterPro" id="IPR045229">
    <property type="entry name" value="TPP_enz"/>
</dbReference>
<dbReference type="InterPro" id="IPR012000">
    <property type="entry name" value="Thiamin_PyroP_enz_cen_dom"/>
</dbReference>
<feature type="domain" description="Thiamine pyrophosphate enzyme central" evidence="5">
    <location>
        <begin position="259"/>
        <end position="366"/>
    </location>
</feature>
<evidence type="ECO:0000259" key="6">
    <source>
        <dbReference type="Pfam" id="PF02775"/>
    </source>
</evidence>
<dbReference type="Proteomes" id="UP001597097">
    <property type="component" value="Unassembled WGS sequence"/>
</dbReference>
<dbReference type="PROSITE" id="PS00187">
    <property type="entry name" value="TPP_ENZYMES"/>
    <property type="match status" value="1"/>
</dbReference>
<dbReference type="CDD" id="cd07035">
    <property type="entry name" value="TPP_PYR_POX_like"/>
    <property type="match status" value="1"/>
</dbReference>
<feature type="domain" description="Thiamine pyrophosphate enzyme N-terminal TPP-binding" evidence="7">
    <location>
        <begin position="3"/>
        <end position="105"/>
    </location>
</feature>
<evidence type="ECO:0000259" key="7">
    <source>
        <dbReference type="Pfam" id="PF02776"/>
    </source>
</evidence>
<feature type="compositionally biased region" description="Gly residues" evidence="4">
    <location>
        <begin position="232"/>
        <end position="243"/>
    </location>
</feature>
<feature type="compositionally biased region" description="Low complexity" evidence="4">
    <location>
        <begin position="220"/>
        <end position="231"/>
    </location>
</feature>
<evidence type="ECO:0000256" key="2">
    <source>
        <dbReference type="ARBA" id="ARBA00023052"/>
    </source>
</evidence>
<dbReference type="Pfam" id="PF00205">
    <property type="entry name" value="TPP_enzyme_M"/>
    <property type="match status" value="1"/>
</dbReference>
<accession>A0ABW4GHV7</accession>
<keyword evidence="9" id="KW-1185">Reference proteome</keyword>
<dbReference type="Pfam" id="PF02775">
    <property type="entry name" value="TPP_enzyme_C"/>
    <property type="match status" value="1"/>
</dbReference>
<protein>
    <submittedName>
        <fullName evidence="8">Thiamine pyrophosphate-dependent enzyme</fullName>
    </submittedName>
</protein>
<evidence type="ECO:0000256" key="3">
    <source>
        <dbReference type="RuleBase" id="RU362132"/>
    </source>
</evidence>
<dbReference type="Pfam" id="PF02776">
    <property type="entry name" value="TPP_enzyme_N"/>
    <property type="match status" value="1"/>
</dbReference>
<proteinExistence type="inferred from homology"/>
<gene>
    <name evidence="8" type="ORF">ACFSJ0_35160</name>
</gene>
<dbReference type="InterPro" id="IPR012001">
    <property type="entry name" value="Thiamin_PyroP_enz_TPP-bd_dom"/>
</dbReference>
<organism evidence="8 9">
    <name type="scientific">Nonomuraea guangzhouensis</name>
    <dbReference type="NCBI Taxonomy" id="1291555"/>
    <lineage>
        <taxon>Bacteria</taxon>
        <taxon>Bacillati</taxon>
        <taxon>Actinomycetota</taxon>
        <taxon>Actinomycetes</taxon>
        <taxon>Streptosporangiales</taxon>
        <taxon>Streptosporangiaceae</taxon>
        <taxon>Nonomuraea</taxon>
    </lineage>
</organism>